<evidence type="ECO:0000256" key="6">
    <source>
        <dbReference type="ARBA" id="ARBA00023136"/>
    </source>
</evidence>
<dbReference type="PROSITE" id="PS50111">
    <property type="entry name" value="CHEMOTAXIS_TRANSDUC_2"/>
    <property type="match status" value="1"/>
</dbReference>
<keyword evidence="2" id="KW-1003">Cell membrane</keyword>
<dbReference type="SMART" id="SM00283">
    <property type="entry name" value="MA"/>
    <property type="match status" value="1"/>
</dbReference>
<evidence type="ECO:0000256" key="3">
    <source>
        <dbReference type="ARBA" id="ARBA00022519"/>
    </source>
</evidence>
<dbReference type="SMART" id="SM00304">
    <property type="entry name" value="HAMP"/>
    <property type="match status" value="1"/>
</dbReference>
<reference evidence="14 15" key="1">
    <citation type="submission" date="2019-03" db="EMBL/GenBank/DDBJ databases">
        <title>Genomic Encyclopedia of Type Strains, Phase III (KMG-III): the genomes of soil and plant-associated and newly described type strains.</title>
        <authorList>
            <person name="Whitman W."/>
        </authorList>
    </citation>
    <scope>NUCLEOTIDE SEQUENCE [LARGE SCALE GENOMIC DNA]</scope>
    <source>
        <strain evidence="14 15">CGMCC 1.7660</strain>
    </source>
</reference>
<keyword evidence="6 10" id="KW-0472">Membrane</keyword>
<dbReference type="Pfam" id="PF00672">
    <property type="entry name" value="HAMP"/>
    <property type="match status" value="1"/>
</dbReference>
<evidence type="ECO:0000259" key="11">
    <source>
        <dbReference type="PROSITE" id="PS50111"/>
    </source>
</evidence>
<dbReference type="InterPro" id="IPR033480">
    <property type="entry name" value="sCache_2"/>
</dbReference>
<evidence type="ECO:0000256" key="4">
    <source>
        <dbReference type="ARBA" id="ARBA00022692"/>
    </source>
</evidence>
<evidence type="ECO:0000313" key="15">
    <source>
        <dbReference type="Proteomes" id="UP000295783"/>
    </source>
</evidence>
<keyword evidence="4 10" id="KW-0812">Transmembrane</keyword>
<evidence type="ECO:0000313" key="14">
    <source>
        <dbReference type="EMBL" id="TDQ82136.1"/>
    </source>
</evidence>
<dbReference type="InterPro" id="IPR004089">
    <property type="entry name" value="MCPsignal_dom"/>
</dbReference>
<proteinExistence type="inferred from homology"/>
<keyword evidence="3" id="KW-0997">Cell inner membrane</keyword>
<feature type="domain" description="Methyl-accepting transducer" evidence="11">
    <location>
        <begin position="300"/>
        <end position="543"/>
    </location>
</feature>
<evidence type="ECO:0000259" key="13">
    <source>
        <dbReference type="PROSITE" id="PS50885"/>
    </source>
</evidence>
<dbReference type="RefSeq" id="WP_133613443.1">
    <property type="nucleotide sequence ID" value="NZ_SNYW01000008.1"/>
</dbReference>
<gene>
    <name evidence="14" type="ORF">A8950_1957</name>
</gene>
<dbReference type="Gene3D" id="6.10.340.10">
    <property type="match status" value="1"/>
</dbReference>
<dbReference type="Proteomes" id="UP000295783">
    <property type="component" value="Unassembled WGS sequence"/>
</dbReference>
<evidence type="ECO:0000256" key="5">
    <source>
        <dbReference type="ARBA" id="ARBA00022989"/>
    </source>
</evidence>
<sequence>MRLKDLRIGTRLGAVVLAAIIGMVAIGTYSAYAIRETLLADRKVKTQHVVEVAYGIIANYGEKAKAGAMSEDEAKAAAMADLQALRYDEKEYFWINDMTPRMIMHPINAKLAEKETLADMADPNGKHLFVEMVDVVKAQGGGFVDYMWPQPGKEEPVAKTSYVKGYAPWGWIVGSGIYLDDVNAIFGELIAILGGVILVIILVTSGASYLIARSISKPLARTTLAMQRLAEGDKNIDVEGTDNQAEMGALARALAVFKENALEMDRLAAERHAQEERAAAEKRKTMLDLADSFESSVQQVVAQVSSAAVELQSSAESMAGNTEETTGQAGIVASASEQAFGNVQSVAAATEELSASITEISQQVAQSTSIASQAVAEARQTDATINGLAQASQKIGDVANLIRDIANQTNLLALNATIEAARAGDAGKGFAVVASEVKNLASQTARATEEITGQITGIQSATGNAVQAIRGITDTITRIDQIAATIAAAVEEQGAATREISRSIQQAADGTRDVSQNISGVSSALSESAKLADGLLGAASDLSRQADVMRGEITRFLERVRAA</sequence>
<dbReference type="Pfam" id="PF00015">
    <property type="entry name" value="MCPsignal"/>
    <property type="match status" value="1"/>
</dbReference>
<accession>A0A4R6WQS7</accession>
<feature type="transmembrane region" description="Helical" evidence="10">
    <location>
        <begin position="12"/>
        <end position="34"/>
    </location>
</feature>
<name>A0A4R6WQS7_9PROT</name>
<dbReference type="InterPro" id="IPR003660">
    <property type="entry name" value="HAMP_dom"/>
</dbReference>
<feature type="domain" description="T-SNARE coiled-coil homology" evidence="12">
    <location>
        <begin position="459"/>
        <end position="521"/>
    </location>
</feature>
<dbReference type="CDD" id="cd06225">
    <property type="entry name" value="HAMP"/>
    <property type="match status" value="1"/>
</dbReference>
<dbReference type="AlphaFoldDB" id="A0A4R6WQS7"/>
<dbReference type="PANTHER" id="PTHR32089">
    <property type="entry name" value="METHYL-ACCEPTING CHEMOTAXIS PROTEIN MCPB"/>
    <property type="match status" value="1"/>
</dbReference>
<comment type="similarity">
    <text evidence="8">Belongs to the methyl-accepting chemotaxis (MCP) protein family.</text>
</comment>
<dbReference type="GO" id="GO:0006935">
    <property type="term" value="P:chemotaxis"/>
    <property type="evidence" value="ECO:0007669"/>
    <property type="project" value="InterPro"/>
</dbReference>
<dbReference type="GO" id="GO:0007165">
    <property type="term" value="P:signal transduction"/>
    <property type="evidence" value="ECO:0007669"/>
    <property type="project" value="UniProtKB-KW"/>
</dbReference>
<dbReference type="Gene3D" id="3.30.450.20">
    <property type="entry name" value="PAS domain"/>
    <property type="match status" value="1"/>
</dbReference>
<dbReference type="Pfam" id="PF17200">
    <property type="entry name" value="sCache_2"/>
    <property type="match status" value="1"/>
</dbReference>
<comment type="caution">
    <text evidence="14">The sequence shown here is derived from an EMBL/GenBank/DDBJ whole genome shotgun (WGS) entry which is preliminary data.</text>
</comment>
<evidence type="ECO:0000256" key="10">
    <source>
        <dbReference type="SAM" id="Phobius"/>
    </source>
</evidence>
<evidence type="ECO:0000256" key="9">
    <source>
        <dbReference type="PROSITE-ProRule" id="PRU00284"/>
    </source>
</evidence>
<keyword evidence="5 10" id="KW-1133">Transmembrane helix</keyword>
<dbReference type="GO" id="GO:0004888">
    <property type="term" value="F:transmembrane signaling receptor activity"/>
    <property type="evidence" value="ECO:0007669"/>
    <property type="project" value="InterPro"/>
</dbReference>
<feature type="transmembrane region" description="Helical" evidence="10">
    <location>
        <begin position="189"/>
        <end position="212"/>
    </location>
</feature>
<dbReference type="OrthoDB" id="7260004at2"/>
<dbReference type="InterPro" id="IPR004090">
    <property type="entry name" value="Chemotax_Me-accpt_rcpt"/>
</dbReference>
<evidence type="ECO:0000256" key="1">
    <source>
        <dbReference type="ARBA" id="ARBA00004429"/>
    </source>
</evidence>
<protein>
    <submittedName>
        <fullName evidence="14">Methyl-accepting chemotaxis sensory transducer with Cache sensor</fullName>
    </submittedName>
</protein>
<dbReference type="Gene3D" id="1.10.287.950">
    <property type="entry name" value="Methyl-accepting chemotaxis protein"/>
    <property type="match status" value="1"/>
</dbReference>
<feature type="domain" description="HAMP" evidence="13">
    <location>
        <begin position="213"/>
        <end position="266"/>
    </location>
</feature>
<dbReference type="PROSITE" id="PS50885">
    <property type="entry name" value="HAMP"/>
    <property type="match status" value="1"/>
</dbReference>
<dbReference type="PRINTS" id="PR00260">
    <property type="entry name" value="CHEMTRNSDUCR"/>
</dbReference>
<evidence type="ECO:0000256" key="7">
    <source>
        <dbReference type="ARBA" id="ARBA00023224"/>
    </source>
</evidence>
<evidence type="ECO:0000256" key="8">
    <source>
        <dbReference type="ARBA" id="ARBA00029447"/>
    </source>
</evidence>
<keyword evidence="15" id="KW-1185">Reference proteome</keyword>
<keyword evidence="7 9" id="KW-0807">Transducer</keyword>
<evidence type="ECO:0000256" key="2">
    <source>
        <dbReference type="ARBA" id="ARBA00022475"/>
    </source>
</evidence>
<dbReference type="PANTHER" id="PTHR32089:SF112">
    <property type="entry name" value="LYSOZYME-LIKE PROTEIN-RELATED"/>
    <property type="match status" value="1"/>
</dbReference>
<dbReference type="PROSITE" id="PS50192">
    <property type="entry name" value="T_SNARE"/>
    <property type="match status" value="1"/>
</dbReference>
<evidence type="ECO:0000259" key="12">
    <source>
        <dbReference type="PROSITE" id="PS50192"/>
    </source>
</evidence>
<dbReference type="SUPFAM" id="SSF58104">
    <property type="entry name" value="Methyl-accepting chemotaxis protein (MCP) signaling domain"/>
    <property type="match status" value="1"/>
</dbReference>
<organism evidence="14 15">
    <name type="scientific">Dongia mobilis</name>
    <dbReference type="NCBI Taxonomy" id="578943"/>
    <lineage>
        <taxon>Bacteria</taxon>
        <taxon>Pseudomonadati</taxon>
        <taxon>Pseudomonadota</taxon>
        <taxon>Alphaproteobacteria</taxon>
        <taxon>Rhodospirillales</taxon>
        <taxon>Dongiaceae</taxon>
        <taxon>Dongia</taxon>
    </lineage>
</organism>
<dbReference type="InterPro" id="IPR000727">
    <property type="entry name" value="T_SNARE_dom"/>
</dbReference>
<dbReference type="GO" id="GO:0005886">
    <property type="term" value="C:plasma membrane"/>
    <property type="evidence" value="ECO:0007669"/>
    <property type="project" value="UniProtKB-SubCell"/>
</dbReference>
<dbReference type="EMBL" id="SNYW01000008">
    <property type="protein sequence ID" value="TDQ82136.1"/>
    <property type="molecule type" value="Genomic_DNA"/>
</dbReference>
<dbReference type="SMART" id="SM01049">
    <property type="entry name" value="Cache_2"/>
    <property type="match status" value="1"/>
</dbReference>
<comment type="subcellular location">
    <subcellularLocation>
        <location evidence="1">Cell inner membrane</location>
        <topology evidence="1">Multi-pass membrane protein</topology>
    </subcellularLocation>
</comment>